<dbReference type="EMBL" id="JBHSGG010000032">
    <property type="protein sequence ID" value="MFC4728815.1"/>
    <property type="molecule type" value="Genomic_DNA"/>
</dbReference>
<reference evidence="3" key="1">
    <citation type="journal article" date="2019" name="Int. J. Syst. Evol. Microbiol.">
        <title>The Global Catalogue of Microorganisms (GCM) 10K type strain sequencing project: providing services to taxonomists for standard genome sequencing and annotation.</title>
        <authorList>
            <consortium name="The Broad Institute Genomics Platform"/>
            <consortium name="The Broad Institute Genome Sequencing Center for Infectious Disease"/>
            <person name="Wu L."/>
            <person name="Ma J."/>
        </authorList>
    </citation>
    <scope>NUCLEOTIDE SEQUENCE [LARGE SCALE GENOMIC DNA]</scope>
    <source>
        <strain evidence="3">CGMCC 1.13574</strain>
    </source>
</reference>
<accession>A0ABV9NLW2</accession>
<dbReference type="RefSeq" id="WP_377004887.1">
    <property type="nucleotide sequence ID" value="NZ_JBHSGG010000032.1"/>
</dbReference>
<evidence type="ECO:0000256" key="1">
    <source>
        <dbReference type="SAM" id="MobiDB-lite"/>
    </source>
</evidence>
<sequence>VAWQTSPQGSRMSLTGPENFAERRSQWDEVKRIRQLKGCAACKNAIRGWGLIACGLTPQRRFPACTNTGHFDYEGRKAA</sequence>
<feature type="region of interest" description="Disordered" evidence="1">
    <location>
        <begin position="1"/>
        <end position="21"/>
    </location>
</feature>
<gene>
    <name evidence="2" type="ORF">ACFO3Q_11600</name>
</gene>
<name>A0ABV9NLW2_9GAMM</name>
<dbReference type="Proteomes" id="UP001595892">
    <property type="component" value="Unassembled WGS sequence"/>
</dbReference>
<feature type="non-terminal residue" evidence="2">
    <location>
        <position position="1"/>
    </location>
</feature>
<evidence type="ECO:0000313" key="2">
    <source>
        <dbReference type="EMBL" id="MFC4728815.1"/>
    </source>
</evidence>
<protein>
    <submittedName>
        <fullName evidence="2">Uncharacterized protein</fullName>
    </submittedName>
</protein>
<organism evidence="2 3">
    <name type="scientific">Coralloluteibacterium thermophilum</name>
    <dbReference type="NCBI Taxonomy" id="2707049"/>
    <lineage>
        <taxon>Bacteria</taxon>
        <taxon>Pseudomonadati</taxon>
        <taxon>Pseudomonadota</taxon>
        <taxon>Gammaproteobacteria</taxon>
        <taxon>Lysobacterales</taxon>
        <taxon>Lysobacteraceae</taxon>
        <taxon>Coralloluteibacterium</taxon>
    </lineage>
</organism>
<comment type="caution">
    <text evidence="2">The sequence shown here is derived from an EMBL/GenBank/DDBJ whole genome shotgun (WGS) entry which is preliminary data.</text>
</comment>
<feature type="compositionally biased region" description="Polar residues" evidence="1">
    <location>
        <begin position="1"/>
        <end position="13"/>
    </location>
</feature>
<proteinExistence type="predicted"/>
<evidence type="ECO:0000313" key="3">
    <source>
        <dbReference type="Proteomes" id="UP001595892"/>
    </source>
</evidence>
<keyword evidence="3" id="KW-1185">Reference proteome</keyword>